<dbReference type="Proteomes" id="UP000199398">
    <property type="component" value="Unassembled WGS sequence"/>
</dbReference>
<dbReference type="PANTHER" id="PTHR43433:SF10">
    <property type="entry name" value="AB HYDROLASE-1 DOMAIN-CONTAINING PROTEIN"/>
    <property type="match status" value="1"/>
</dbReference>
<dbReference type="SUPFAM" id="SSF53474">
    <property type="entry name" value="alpha/beta-Hydrolases"/>
    <property type="match status" value="1"/>
</dbReference>
<gene>
    <name evidence="1" type="ORF">ATL45_7565</name>
    <name evidence="2" type="ORF">SAMN05421805_12829</name>
</gene>
<dbReference type="AlphaFoldDB" id="A0A1I5KUV4"/>
<dbReference type="EMBL" id="FOUP01000028">
    <property type="protein sequence ID" value="SFO88787.1"/>
    <property type="molecule type" value="Genomic_DNA"/>
</dbReference>
<dbReference type="RefSeq" id="WP_093160181.1">
    <property type="nucleotide sequence ID" value="NZ_FOUP01000028.1"/>
</dbReference>
<dbReference type="OrthoDB" id="9769541at2"/>
<organism evidence="2 3">
    <name type="scientific">Saccharopolyspora antimicrobica</name>
    <dbReference type="NCBI Taxonomy" id="455193"/>
    <lineage>
        <taxon>Bacteria</taxon>
        <taxon>Bacillati</taxon>
        <taxon>Actinomycetota</taxon>
        <taxon>Actinomycetes</taxon>
        <taxon>Pseudonocardiales</taxon>
        <taxon>Pseudonocardiaceae</taxon>
        <taxon>Saccharopolyspora</taxon>
    </lineage>
</organism>
<accession>A0A1I5KUV4</accession>
<dbReference type="InterPro" id="IPR050471">
    <property type="entry name" value="AB_hydrolase"/>
</dbReference>
<keyword evidence="4" id="KW-1185">Reference proteome</keyword>
<dbReference type="STRING" id="455193.SAMN05421805_12829"/>
<name>A0A1I5KUV4_9PSEU</name>
<dbReference type="InterPro" id="IPR029058">
    <property type="entry name" value="AB_hydrolase_fold"/>
</dbReference>
<dbReference type="Gene3D" id="3.40.50.1820">
    <property type="entry name" value="alpha/beta hydrolase"/>
    <property type="match status" value="1"/>
</dbReference>
<reference evidence="1 4" key="2">
    <citation type="submission" date="2018-10" db="EMBL/GenBank/DDBJ databases">
        <title>Sequencing the genomes of 1000 actinobacteria strains.</title>
        <authorList>
            <person name="Klenk H.-P."/>
        </authorList>
    </citation>
    <scope>NUCLEOTIDE SEQUENCE [LARGE SCALE GENOMIC DNA]</scope>
    <source>
        <strain evidence="1 4">DSM 45119</strain>
    </source>
</reference>
<protein>
    <submittedName>
        <fullName evidence="2">Pimeloyl-ACP methyl ester carboxylesterase</fullName>
    </submittedName>
</protein>
<proteinExistence type="predicted"/>
<dbReference type="Proteomes" id="UP000270697">
    <property type="component" value="Unassembled WGS sequence"/>
</dbReference>
<dbReference type="EMBL" id="RBXX01000002">
    <property type="protein sequence ID" value="RKT89118.1"/>
    <property type="molecule type" value="Genomic_DNA"/>
</dbReference>
<dbReference type="PANTHER" id="PTHR43433">
    <property type="entry name" value="HYDROLASE, ALPHA/BETA FOLD FAMILY PROTEIN"/>
    <property type="match status" value="1"/>
</dbReference>
<sequence length="266" mass="29202">MIDRRTAPAADHFVRYTETAAGRMRSRVFGCERAGAPPVIALMGMGVSDYLMPSMRALATWTQAHLVDLPGLAGSGPARRRLDVPGYAAAVAEWMDRAQLPPAVLIGNSSSTQVAAHAAAMRPEHLQLLVLASPTVDPAYRSTPRVLLHWRMDSRHPMPGLQQQHTPDWARAGFRQLWHVLQVHLRDRIEETVLRVRCPVLVLRGDEDGLSTESWARGLATEVADGRFAVMPGPHSFVWSAPSAWSEPIREAVASVPGHGDAQNQR</sequence>
<evidence type="ECO:0000313" key="3">
    <source>
        <dbReference type="Proteomes" id="UP000199398"/>
    </source>
</evidence>
<evidence type="ECO:0000313" key="1">
    <source>
        <dbReference type="EMBL" id="RKT89118.1"/>
    </source>
</evidence>
<evidence type="ECO:0000313" key="2">
    <source>
        <dbReference type="EMBL" id="SFO88787.1"/>
    </source>
</evidence>
<evidence type="ECO:0000313" key="4">
    <source>
        <dbReference type="Proteomes" id="UP000270697"/>
    </source>
</evidence>
<reference evidence="2 3" key="1">
    <citation type="submission" date="2016-10" db="EMBL/GenBank/DDBJ databases">
        <authorList>
            <person name="de Groot N.N."/>
        </authorList>
    </citation>
    <scope>NUCLEOTIDE SEQUENCE [LARGE SCALE GENOMIC DNA]</scope>
    <source>
        <strain evidence="2 3">CPCC 201259</strain>
    </source>
</reference>